<keyword evidence="1" id="KW-0732">Signal</keyword>
<dbReference type="PANTHER" id="PTHR39603:SF1">
    <property type="entry name" value="CYANOVIRIN-N DOMAIN-CONTAINING PROTEIN"/>
    <property type="match status" value="1"/>
</dbReference>
<accession>A0AAD9ED51</accession>
<evidence type="ECO:0000313" key="3">
    <source>
        <dbReference type="Proteomes" id="UP001243330"/>
    </source>
</evidence>
<dbReference type="EMBL" id="JAQOWY010000323">
    <property type="protein sequence ID" value="KAK1844170.1"/>
    <property type="molecule type" value="Genomic_DNA"/>
</dbReference>
<name>A0AAD9ED51_9PEZI</name>
<comment type="caution">
    <text evidence="2">The sequence shown here is derived from an EMBL/GenBank/DDBJ whole genome shotgun (WGS) entry which is preliminary data.</text>
</comment>
<evidence type="ECO:0000313" key="2">
    <source>
        <dbReference type="EMBL" id="KAK1844170.1"/>
    </source>
</evidence>
<organism evidence="2 3">
    <name type="scientific">Colletotrichum chrysophilum</name>
    <dbReference type="NCBI Taxonomy" id="1836956"/>
    <lineage>
        <taxon>Eukaryota</taxon>
        <taxon>Fungi</taxon>
        <taxon>Dikarya</taxon>
        <taxon>Ascomycota</taxon>
        <taxon>Pezizomycotina</taxon>
        <taxon>Sordariomycetes</taxon>
        <taxon>Hypocreomycetidae</taxon>
        <taxon>Glomerellales</taxon>
        <taxon>Glomerellaceae</taxon>
        <taxon>Colletotrichum</taxon>
        <taxon>Colletotrichum gloeosporioides species complex</taxon>
    </lineage>
</organism>
<dbReference type="Proteomes" id="UP001243330">
    <property type="component" value="Unassembled WGS sequence"/>
</dbReference>
<dbReference type="PANTHER" id="PTHR39603">
    <property type="entry name" value="CYANOVIRIN-N DOMAIN-CONTAINING PROTEIN"/>
    <property type="match status" value="1"/>
</dbReference>
<gene>
    <name evidence="2" type="ORF">CCHR01_13225</name>
</gene>
<proteinExistence type="predicted"/>
<feature type="chain" id="PRO_5041955030" evidence="1">
    <location>
        <begin position="20"/>
        <end position="158"/>
    </location>
</feature>
<evidence type="ECO:0000256" key="1">
    <source>
        <dbReference type="SAM" id="SignalP"/>
    </source>
</evidence>
<dbReference type="AlphaFoldDB" id="A0AAD9ED51"/>
<keyword evidence="3" id="KW-1185">Reference proteome</keyword>
<reference evidence="2" key="1">
    <citation type="submission" date="2023-01" db="EMBL/GenBank/DDBJ databases">
        <title>Colletotrichum chrysophilum M932 genome sequence.</title>
        <authorList>
            <person name="Baroncelli R."/>
        </authorList>
    </citation>
    <scope>NUCLEOTIDE SEQUENCE</scope>
    <source>
        <strain evidence="2">M932</strain>
    </source>
</reference>
<sequence>MVKFTASMVALALAITTTAAPAPTSHTTFSFAQWVEDIIANPDTALSPEEAVTAANAADIVTSAGGLTKRAFCQDLFKDAPAGDAAACLDDLARKGAQGVQCGLSTFDIQMCRIGGAQLAASKRDTNPLSANCHDVARTGGLIFDSCWRADNTVKGSE</sequence>
<feature type="signal peptide" evidence="1">
    <location>
        <begin position="1"/>
        <end position="19"/>
    </location>
</feature>
<protein>
    <submittedName>
        <fullName evidence="2">Uncharacterized protein</fullName>
    </submittedName>
</protein>